<proteinExistence type="predicted"/>
<evidence type="ECO:0000313" key="3">
    <source>
        <dbReference type="Proteomes" id="UP000215158"/>
    </source>
</evidence>
<dbReference type="EMBL" id="CP022994">
    <property type="protein sequence ID" value="ASW04352.1"/>
    <property type="molecule type" value="Genomic_DNA"/>
</dbReference>
<dbReference type="GO" id="GO:0006400">
    <property type="term" value="P:tRNA modification"/>
    <property type="evidence" value="ECO:0007669"/>
    <property type="project" value="InterPro"/>
</dbReference>
<accession>A0A248W0W3</accession>
<dbReference type="KEGG" id="parb:CJU94_40140"/>
<dbReference type="OrthoDB" id="9075047at2"/>
<organism evidence="2 3">
    <name type="scientific">Paraburkholderia aromaticivorans</name>
    <dbReference type="NCBI Taxonomy" id="2026199"/>
    <lineage>
        <taxon>Bacteria</taxon>
        <taxon>Pseudomonadati</taxon>
        <taxon>Pseudomonadota</taxon>
        <taxon>Betaproteobacteria</taxon>
        <taxon>Burkholderiales</taxon>
        <taxon>Burkholderiaceae</taxon>
        <taxon>Paraburkholderia</taxon>
    </lineage>
</organism>
<dbReference type="RefSeq" id="WP_095423991.1">
    <property type="nucleotide sequence ID" value="NZ_CP022994.1"/>
</dbReference>
<dbReference type="Proteomes" id="UP000215158">
    <property type="component" value="Plasmid pBN4"/>
</dbReference>
<name>A0A248W0W3_9BURK</name>
<geneLocation type="plasmid" evidence="2 3">
    <name>pBN4</name>
</geneLocation>
<dbReference type="Gene3D" id="3.20.20.105">
    <property type="entry name" value="Queuine tRNA-ribosyltransferase-like"/>
    <property type="match status" value="1"/>
</dbReference>
<dbReference type="Pfam" id="PF23859">
    <property type="entry name" value="DpdA"/>
    <property type="match status" value="1"/>
</dbReference>
<dbReference type="InterPro" id="IPR055645">
    <property type="entry name" value="DpdA"/>
</dbReference>
<protein>
    <recommendedName>
        <fullName evidence="1">DeoxyPurine in DNA protein A domain-containing protein</fullName>
    </recommendedName>
</protein>
<evidence type="ECO:0000313" key="2">
    <source>
        <dbReference type="EMBL" id="ASW04352.1"/>
    </source>
</evidence>
<dbReference type="InterPro" id="IPR036511">
    <property type="entry name" value="TGT-like_sf"/>
</dbReference>
<reference evidence="2 3" key="1">
    <citation type="submission" date="2017-08" db="EMBL/GenBank/DDBJ databases">
        <title>Identification and genetic characteristics of simultaneous BTEX- and naphthalene-degrading Paraburkholderia sp. BN5 isolated from petroleum-contaminated soil.</title>
        <authorList>
            <person name="Lee Y."/>
            <person name="Jeon C.O."/>
        </authorList>
    </citation>
    <scope>NUCLEOTIDE SEQUENCE [LARGE SCALE GENOMIC DNA]</scope>
    <source>
        <strain evidence="2 3">BN5</strain>
        <plasmid evidence="2 3">pBN4</plasmid>
    </source>
</reference>
<evidence type="ECO:0000259" key="1">
    <source>
        <dbReference type="Pfam" id="PF23859"/>
    </source>
</evidence>
<dbReference type="AlphaFoldDB" id="A0A248W0W3"/>
<dbReference type="SUPFAM" id="SSF51713">
    <property type="entry name" value="tRNA-guanine transglycosylase"/>
    <property type="match status" value="1"/>
</dbReference>
<keyword evidence="3" id="KW-1185">Reference proteome</keyword>
<gene>
    <name evidence="2" type="ORF">CJU94_40140</name>
</gene>
<sequence>MSIRNMPVDQRNARPAPGLVMRVGLPHRGGKLAFHAFNNDYPVMVSANAFWNPATRRFHFPQASDIEELDFAVDSAGFTAMKLWQSKGQQQGIAGIFPWTYAQYIEFATSIGAAWWAQPDLCCEPEIARNQDEIDYRVDATATLLEGTLRVVHHWQAELAKTCSQRVVMNLLQPPVPVIQGWSASDYLRSLDLLLQVWERWRPWYAPPALIGIGSVCRRSLHHPTHGLFAILAALEGHLPAGSRLHMFGVKGSALSELKMFDFVASADSMAYDFGARMTARKRGASNSIAHRSAEMSRWMTAAQERLRPAAGDQLRLSFTTDQ</sequence>
<feature type="domain" description="DeoxyPurine in DNA protein A" evidence="1">
    <location>
        <begin position="70"/>
        <end position="288"/>
    </location>
</feature>
<keyword evidence="2" id="KW-0614">Plasmid</keyword>